<name>A0A380NJM7_9FIRM</name>
<evidence type="ECO:0000313" key="2">
    <source>
        <dbReference type="Proteomes" id="UP000255367"/>
    </source>
</evidence>
<evidence type="ECO:0008006" key="3">
    <source>
        <dbReference type="Google" id="ProtNLM"/>
    </source>
</evidence>
<keyword evidence="2" id="KW-1185">Reference proteome</keyword>
<organism evidence="1 2">
    <name type="scientific">Veillonella criceti</name>
    <dbReference type="NCBI Taxonomy" id="103891"/>
    <lineage>
        <taxon>Bacteria</taxon>
        <taxon>Bacillati</taxon>
        <taxon>Bacillota</taxon>
        <taxon>Negativicutes</taxon>
        <taxon>Veillonellales</taxon>
        <taxon>Veillonellaceae</taxon>
        <taxon>Veillonella</taxon>
    </lineage>
</organism>
<dbReference type="OrthoDB" id="9151105at2"/>
<dbReference type="AlphaFoldDB" id="A0A380NJM7"/>
<accession>A0A380NJM7</accession>
<sequence>MESLNEIINKFVKEYGKAGKVLSERIIELFNQGLTIDMAVTQAIKDTDFFNIIQEQIVNSIKTGIELGIGASITYLPNEIKEPWDASAMHLSTKLHGADIEMRKRIVDALQKAFKVNESVSKIKMALYDGYHSGNAVIRKQKLPNYLSELIKLSRKLDLEDKEKIELLRLERNALRRVKDNKPDTPLRASYNQLIEALEKGQNKHIQNATWVAVQEKSRYVAERIARTESARAYHDGFMAQYADDESVVAFRWRLSSGHPIHDICDLYAGADLYGLGKGIFPKDKIPMLPAHPHCLCHLEPMYKEELEGKKEKDNVEQGGREFIATLTQKQKERLLGVYGSREVKSGVSWTARARNYSNVKLESRLSKGKLKGSILKEIYSDIQNKLDWKKEFKVKCISTVKHFSKKHDIILSDHAVIRFISQKSGKGKRHFSEKELVSIWNRQPNYKESKNRLVKYYEDIAIIYNASDKVVISIVVRKGVKKTWEVI</sequence>
<protein>
    <recommendedName>
        <fullName evidence="3">Phage Mu protein F like protein</fullName>
    </recommendedName>
</protein>
<reference evidence="1 2" key="1">
    <citation type="submission" date="2018-06" db="EMBL/GenBank/DDBJ databases">
        <authorList>
            <consortium name="Pathogen Informatics"/>
            <person name="Doyle S."/>
        </authorList>
    </citation>
    <scope>NUCLEOTIDE SEQUENCE [LARGE SCALE GENOMIC DNA]</scope>
    <source>
        <strain evidence="1 2">NCTC12020</strain>
    </source>
</reference>
<dbReference type="RefSeq" id="WP_115310049.1">
    <property type="nucleotide sequence ID" value="NZ_UHIO01000001.1"/>
</dbReference>
<proteinExistence type="predicted"/>
<dbReference type="Proteomes" id="UP000255367">
    <property type="component" value="Unassembled WGS sequence"/>
</dbReference>
<dbReference type="EMBL" id="UHIO01000001">
    <property type="protein sequence ID" value="SUP42264.1"/>
    <property type="molecule type" value="Genomic_DNA"/>
</dbReference>
<evidence type="ECO:0000313" key="1">
    <source>
        <dbReference type="EMBL" id="SUP42264.1"/>
    </source>
</evidence>
<gene>
    <name evidence="1" type="ORF">NCTC12020_00836</name>
</gene>